<organism evidence="1 2">
    <name type="scientific">Escherichia fergusonii (strain ATCC 35469 / DSM 13698 / CCUG 18766 / IAM 14443 / JCM 21226 / LMG 7866 / NBRC 102419 / NCTC 12128 / CDC 0568-73)</name>
    <dbReference type="NCBI Taxonomy" id="585054"/>
    <lineage>
        <taxon>Bacteria</taxon>
        <taxon>Pseudomonadati</taxon>
        <taxon>Pseudomonadota</taxon>
        <taxon>Gammaproteobacteria</taxon>
        <taxon>Enterobacterales</taxon>
        <taxon>Enterobacteriaceae</taxon>
        <taxon>Escherichia</taxon>
    </lineage>
</organism>
<evidence type="ECO:0000313" key="2">
    <source>
        <dbReference type="Proteomes" id="UP000000745"/>
    </source>
</evidence>
<dbReference type="EMBL" id="CU928158">
    <property type="protein sequence ID" value="CAQ88105.1"/>
    <property type="molecule type" value="Genomic_DNA"/>
</dbReference>
<dbReference type="HOGENOM" id="CLU_3152886_0_0_6"/>
<proteinExistence type="predicted"/>
<gene>
    <name evidence="1" type="ordered locus">EFER_0558</name>
</gene>
<name>B7LJH4_ESCF3</name>
<dbReference type="KEGG" id="efe:EFER_0558"/>
<evidence type="ECO:0000313" key="1">
    <source>
        <dbReference type="EMBL" id="CAQ88105.1"/>
    </source>
</evidence>
<dbReference type="Proteomes" id="UP000000745">
    <property type="component" value="Chromosome"/>
</dbReference>
<sequence length="48" mass="5399">MHVAPDNAIDLLKTRYLSLDLSNNAKDHVADLEIMLSDPSVNTSLKRY</sequence>
<protein>
    <submittedName>
        <fullName evidence="1">Uncharacterized protein</fullName>
    </submittedName>
</protein>
<accession>B7LJH4</accession>
<reference evidence="2" key="1">
    <citation type="journal article" date="2009" name="PLoS Genet.">
        <title>Organised genome dynamics in the Escherichia coli species results in highly diverse adaptive paths.</title>
        <authorList>
            <person name="Touchon M."/>
            <person name="Hoede C."/>
            <person name="Tenaillon O."/>
            <person name="Barbe V."/>
            <person name="Baeriswyl S."/>
            <person name="Bidet P."/>
            <person name="Bingen E."/>
            <person name="Bonacorsi S."/>
            <person name="Bouchier C."/>
            <person name="Bouvet O."/>
            <person name="Calteau A."/>
            <person name="Chiapello H."/>
            <person name="Clermont O."/>
            <person name="Cruveiller S."/>
            <person name="Danchin A."/>
            <person name="Diard M."/>
            <person name="Dossat C."/>
            <person name="Karoui M.E."/>
            <person name="Frapy E."/>
            <person name="Garry L."/>
            <person name="Ghigo J.M."/>
            <person name="Gilles A.M."/>
            <person name="Johnson J."/>
            <person name="Le Bouguenec C."/>
            <person name="Lescat M."/>
            <person name="Mangenot S."/>
            <person name="Martinez-Jehanne V."/>
            <person name="Matic I."/>
            <person name="Nassif X."/>
            <person name="Oztas S."/>
            <person name="Petit M.A."/>
            <person name="Pichon C."/>
            <person name="Rouy Z."/>
            <person name="Ruf C.S."/>
            <person name="Schneider D."/>
            <person name="Tourret J."/>
            <person name="Vacherie B."/>
            <person name="Vallenet D."/>
            <person name="Medigue C."/>
            <person name="Rocha E.P.C."/>
            <person name="Denamur E."/>
        </authorList>
    </citation>
    <scope>NUCLEOTIDE SEQUENCE [LARGE SCALE GENOMIC DNA]</scope>
    <source>
        <strain evidence="2">ATCC 35469 / DSM 13698 / BCRC 15582 / CCUG 18766 / IAM 14443 / JCM 21226 / LMG 7866 / NBRC 102419 / NCTC 12128 / CDC 0568-73</strain>
    </source>
</reference>
<keyword evidence="2" id="KW-1185">Reference proteome</keyword>
<dbReference type="AlphaFoldDB" id="B7LJH4"/>